<gene>
    <name evidence="2" type="ORF">INH39_27890</name>
</gene>
<protein>
    <submittedName>
        <fullName evidence="2">Uncharacterized protein</fullName>
    </submittedName>
</protein>
<name>A0ABY4A9C9_9BURK</name>
<feature type="transmembrane region" description="Helical" evidence="1">
    <location>
        <begin position="31"/>
        <end position="51"/>
    </location>
</feature>
<dbReference type="EMBL" id="CP063361">
    <property type="protein sequence ID" value="UOD29198.1"/>
    <property type="molecule type" value="Genomic_DNA"/>
</dbReference>
<sequence>MSGRVGSGSLADDPAKLAHAGLEIFRMDGRALPFVAGCSAWLACTLIYAIGEAVVARGQE</sequence>
<keyword evidence="3" id="KW-1185">Reference proteome</keyword>
<reference evidence="2 3" key="1">
    <citation type="submission" date="2020-10" db="EMBL/GenBank/DDBJ databases">
        <title>Genome analysis of Massilia species.</title>
        <authorList>
            <person name="Jung D.-H."/>
        </authorList>
    </citation>
    <scope>NUCLEOTIDE SEQUENCE [LARGE SCALE GENOMIC DNA]</scope>
    <source>
        <strain evidence="3">sipir</strain>
    </source>
</reference>
<dbReference type="Gene3D" id="2.30.110.10">
    <property type="entry name" value="Electron Transport, Fmn-binding Protein, Chain A"/>
    <property type="match status" value="1"/>
</dbReference>
<evidence type="ECO:0000313" key="2">
    <source>
        <dbReference type="EMBL" id="UOD29198.1"/>
    </source>
</evidence>
<accession>A0ABY4A9C9</accession>
<evidence type="ECO:0000313" key="3">
    <source>
        <dbReference type="Proteomes" id="UP000831532"/>
    </source>
</evidence>
<keyword evidence="1" id="KW-0472">Membrane</keyword>
<organism evidence="2 3">
    <name type="scientific">Massilia violaceinigra</name>
    <dbReference type="NCBI Taxonomy" id="2045208"/>
    <lineage>
        <taxon>Bacteria</taxon>
        <taxon>Pseudomonadati</taxon>
        <taxon>Pseudomonadota</taxon>
        <taxon>Betaproteobacteria</taxon>
        <taxon>Burkholderiales</taxon>
        <taxon>Oxalobacteraceae</taxon>
        <taxon>Telluria group</taxon>
        <taxon>Massilia</taxon>
    </lineage>
</organism>
<keyword evidence="1" id="KW-0812">Transmembrane</keyword>
<proteinExistence type="predicted"/>
<dbReference type="Proteomes" id="UP000831532">
    <property type="component" value="Chromosome"/>
</dbReference>
<dbReference type="InterPro" id="IPR012349">
    <property type="entry name" value="Split_barrel_FMN-bd"/>
</dbReference>
<evidence type="ECO:0000256" key="1">
    <source>
        <dbReference type="SAM" id="Phobius"/>
    </source>
</evidence>
<keyword evidence="1" id="KW-1133">Transmembrane helix</keyword>